<evidence type="ECO:0008006" key="4">
    <source>
        <dbReference type="Google" id="ProtNLM"/>
    </source>
</evidence>
<dbReference type="Proteomes" id="UP000593765">
    <property type="component" value="Chromosome"/>
</dbReference>
<gene>
    <name evidence="2" type="ORF">IPV69_00065</name>
</gene>
<protein>
    <recommendedName>
        <fullName evidence="4">DUF1080 domain-containing protein</fullName>
    </recommendedName>
</protein>
<evidence type="ECO:0000313" key="2">
    <source>
        <dbReference type="EMBL" id="QOV89805.1"/>
    </source>
</evidence>
<evidence type="ECO:0000313" key="3">
    <source>
        <dbReference type="Proteomes" id="UP000593765"/>
    </source>
</evidence>
<name>A0A7M2WWD5_9BACT</name>
<organism evidence="2 3">
    <name type="scientific">Humisphaera borealis</name>
    <dbReference type="NCBI Taxonomy" id="2807512"/>
    <lineage>
        <taxon>Bacteria</taxon>
        <taxon>Pseudomonadati</taxon>
        <taxon>Planctomycetota</taxon>
        <taxon>Phycisphaerae</taxon>
        <taxon>Tepidisphaerales</taxon>
        <taxon>Tepidisphaeraceae</taxon>
        <taxon>Humisphaera</taxon>
    </lineage>
</organism>
<dbReference type="AlphaFoldDB" id="A0A7M2WWD5"/>
<dbReference type="Gene3D" id="2.60.120.560">
    <property type="entry name" value="Exo-inulinase, domain 1"/>
    <property type="match status" value="1"/>
</dbReference>
<keyword evidence="3" id="KW-1185">Reference proteome</keyword>
<reference evidence="2 3" key="1">
    <citation type="submission" date="2020-10" db="EMBL/GenBank/DDBJ databases">
        <title>Wide distribution of Phycisphaera-like planctomycetes from WD2101 soil group in peatlands and genome analysis of the first cultivated representative.</title>
        <authorList>
            <person name="Dedysh S.N."/>
            <person name="Beletsky A.V."/>
            <person name="Ivanova A."/>
            <person name="Kulichevskaya I.S."/>
            <person name="Suzina N.E."/>
            <person name="Philippov D.A."/>
            <person name="Rakitin A.L."/>
            <person name="Mardanov A.V."/>
            <person name="Ravin N.V."/>
        </authorList>
    </citation>
    <scope>NUCLEOTIDE SEQUENCE [LARGE SCALE GENOMIC DNA]</scope>
    <source>
        <strain evidence="2 3">M1803</strain>
    </source>
</reference>
<dbReference type="EMBL" id="CP063458">
    <property type="protein sequence ID" value="QOV89805.1"/>
    <property type="molecule type" value="Genomic_DNA"/>
</dbReference>
<keyword evidence="1" id="KW-0732">Signal</keyword>
<evidence type="ECO:0000256" key="1">
    <source>
        <dbReference type="SAM" id="SignalP"/>
    </source>
</evidence>
<feature type="signal peptide" evidence="1">
    <location>
        <begin position="1"/>
        <end position="20"/>
    </location>
</feature>
<dbReference type="RefSeq" id="WP_206292864.1">
    <property type="nucleotide sequence ID" value="NZ_CP063458.1"/>
</dbReference>
<accession>A0A7M2WWD5</accession>
<proteinExistence type="predicted"/>
<feature type="chain" id="PRO_5034098421" description="DUF1080 domain-containing protein" evidence="1">
    <location>
        <begin position="21"/>
        <end position="245"/>
    </location>
</feature>
<sequence length="245" mass="27084">MRQLTLFTLGIALLSPISFAAPAKPKAPETPKEPETFLTTRGKLIKEENFSAEGSIRDKKLWYIYKGDFSVQEGALRSVERAEDMHHPAMSTKVAGKNLVLQCRFKVDASKWLGLSLDNGKEKVHVFRAMVNPTSVSLKRMSGMGPTTKGETIAEQKYKFEPGKWYTLVVEINGNEAVATIPEAQIAITGEHEGIAIEKDRFELISGGNAAWFDDIKIYDAEPNADWSKSKAKIVASMPKPAGKK</sequence>
<dbReference type="KEGG" id="hbs:IPV69_00065"/>